<name>A0ABS2U383_9ACTN</name>
<dbReference type="Proteomes" id="UP000749040">
    <property type="component" value="Unassembled WGS sequence"/>
</dbReference>
<evidence type="ECO:0000313" key="2">
    <source>
        <dbReference type="EMBL" id="MBM9509656.1"/>
    </source>
</evidence>
<evidence type="ECO:0000256" key="1">
    <source>
        <dbReference type="SAM" id="SignalP"/>
    </source>
</evidence>
<reference evidence="2 3" key="1">
    <citation type="submission" date="2021-01" db="EMBL/GenBank/DDBJ databases">
        <title>Streptomyces acididurans sp. nov., isolated from a peat swamp forest soil.</title>
        <authorList>
            <person name="Chantavorakit T."/>
            <person name="Duangmal K."/>
        </authorList>
    </citation>
    <scope>NUCLEOTIDE SEQUENCE [LARGE SCALE GENOMIC DNA]</scope>
    <source>
        <strain evidence="2 3">KK5PA1</strain>
    </source>
</reference>
<protein>
    <submittedName>
        <fullName evidence="2">Uncharacterized protein</fullName>
    </submittedName>
</protein>
<evidence type="ECO:0000313" key="3">
    <source>
        <dbReference type="Proteomes" id="UP000749040"/>
    </source>
</evidence>
<dbReference type="EMBL" id="JADKYB010000027">
    <property type="protein sequence ID" value="MBM9509656.1"/>
    <property type="molecule type" value="Genomic_DNA"/>
</dbReference>
<sequence>MKRRLVASTALTAAAVVTTLALGSPAQAGAAGYVKYGSFNWGDQCNSIGIQGVADHAWQSYYCDTVSPSSPTGPGLYNLWVLY</sequence>
<comment type="caution">
    <text evidence="2">The sequence shown here is derived from an EMBL/GenBank/DDBJ whole genome shotgun (WGS) entry which is preliminary data.</text>
</comment>
<gene>
    <name evidence="2" type="ORF">ITX44_34900</name>
</gene>
<accession>A0ABS2U383</accession>
<dbReference type="RefSeq" id="WP_205363012.1">
    <property type="nucleotide sequence ID" value="NZ_JADKYB010000027.1"/>
</dbReference>
<feature type="signal peptide" evidence="1">
    <location>
        <begin position="1"/>
        <end position="30"/>
    </location>
</feature>
<keyword evidence="1" id="KW-0732">Signal</keyword>
<organism evidence="2 3">
    <name type="scientific">Actinacidiphila acididurans</name>
    <dbReference type="NCBI Taxonomy" id="2784346"/>
    <lineage>
        <taxon>Bacteria</taxon>
        <taxon>Bacillati</taxon>
        <taxon>Actinomycetota</taxon>
        <taxon>Actinomycetes</taxon>
        <taxon>Kitasatosporales</taxon>
        <taxon>Streptomycetaceae</taxon>
        <taxon>Actinacidiphila</taxon>
    </lineage>
</organism>
<feature type="chain" id="PRO_5047526089" evidence="1">
    <location>
        <begin position="31"/>
        <end position="83"/>
    </location>
</feature>
<keyword evidence="3" id="KW-1185">Reference proteome</keyword>
<proteinExistence type="predicted"/>